<feature type="domain" description="Xylose isomerase-like TIM barrel" evidence="1">
    <location>
        <begin position="47"/>
        <end position="300"/>
    </location>
</feature>
<organism evidence="2 3">
    <name type="scientific">Rhodococcus wratislaviensis</name>
    <name type="common">Tsukamurella wratislaviensis</name>
    <dbReference type="NCBI Taxonomy" id="44752"/>
    <lineage>
        <taxon>Bacteria</taxon>
        <taxon>Bacillati</taxon>
        <taxon>Actinomycetota</taxon>
        <taxon>Actinomycetes</taxon>
        <taxon>Mycobacteriales</taxon>
        <taxon>Nocardiaceae</taxon>
        <taxon>Rhodococcus</taxon>
    </lineage>
</organism>
<dbReference type="AlphaFoldDB" id="A0A402CDP4"/>
<evidence type="ECO:0000313" key="3">
    <source>
        <dbReference type="Proteomes" id="UP000287519"/>
    </source>
</evidence>
<dbReference type="InterPro" id="IPR036237">
    <property type="entry name" value="Xyl_isomerase-like_sf"/>
</dbReference>
<dbReference type="EMBL" id="BHYM01000046">
    <property type="protein sequence ID" value="GCE41721.1"/>
    <property type="molecule type" value="Genomic_DNA"/>
</dbReference>
<name>A0A402CDP4_RHOWR</name>
<comment type="caution">
    <text evidence="2">The sequence shown here is derived from an EMBL/GenBank/DDBJ whole genome shotgun (WGS) entry which is preliminary data.</text>
</comment>
<dbReference type="InterPro" id="IPR013022">
    <property type="entry name" value="Xyl_isomerase-like_TIM-brl"/>
</dbReference>
<dbReference type="OrthoDB" id="104997at2"/>
<dbReference type="SUPFAM" id="SSF51658">
    <property type="entry name" value="Xylose isomerase-like"/>
    <property type="match status" value="1"/>
</dbReference>
<evidence type="ECO:0000259" key="1">
    <source>
        <dbReference type="Pfam" id="PF01261"/>
    </source>
</evidence>
<gene>
    <name evidence="2" type="ORF">Rhow_005380</name>
</gene>
<dbReference type="InterPro" id="IPR050312">
    <property type="entry name" value="IolE/XylAMocC-like"/>
</dbReference>
<sequence length="318" mass="34897">MTSPDLAAATAARPDPAFSRLSLGTAPDSWGIWFPDDPKQPHWSTFLDEVVEAGFNTIELGPYGYLPTHPEQLKDELGQRGLTLTGGTVGTALHHGEEAFENGRKDAFAVCELLSAMDVHHLVVLPEQYTDLHTGALTQPSELTAEQWRDLVDGHSRLGRLVAEEFAVRAGFHPHVDTHVDTQAFIEKFLDDTDPETVSLCLDTGHVSYCSGDNREIISRYPDRISYIHLKQVDPGVAAQARTDRVGFYEAVQRGAMVEPPLGVPTMEPLLRDLAALGRDLRLIIEQDMYPAPPGSAKAIAVRTREYFAGIGLPPAVR</sequence>
<dbReference type="PANTHER" id="PTHR12110:SF41">
    <property type="entry name" value="INOSOSE DEHYDRATASE"/>
    <property type="match status" value="1"/>
</dbReference>
<dbReference type="Proteomes" id="UP000287519">
    <property type="component" value="Unassembled WGS sequence"/>
</dbReference>
<dbReference type="PANTHER" id="PTHR12110">
    <property type="entry name" value="HYDROXYPYRUVATE ISOMERASE"/>
    <property type="match status" value="1"/>
</dbReference>
<protein>
    <submittedName>
        <fullName evidence="2">Inosose dehydratase</fullName>
    </submittedName>
</protein>
<dbReference type="Gene3D" id="3.20.20.150">
    <property type="entry name" value="Divalent-metal-dependent TIM barrel enzymes"/>
    <property type="match status" value="1"/>
</dbReference>
<dbReference type="Pfam" id="PF01261">
    <property type="entry name" value="AP_endonuc_2"/>
    <property type="match status" value="1"/>
</dbReference>
<reference evidence="2 3" key="1">
    <citation type="submission" date="2018-11" db="EMBL/GenBank/DDBJ databases">
        <title>Microbial catabolism of amino acid.</title>
        <authorList>
            <person name="Hibi M."/>
            <person name="Ogawa J."/>
        </authorList>
    </citation>
    <scope>NUCLEOTIDE SEQUENCE [LARGE SCALE GENOMIC DNA]</scope>
    <source>
        <strain evidence="2 3">C31-06</strain>
    </source>
</reference>
<evidence type="ECO:0000313" key="2">
    <source>
        <dbReference type="EMBL" id="GCE41721.1"/>
    </source>
</evidence>
<dbReference type="RefSeq" id="WP_124393761.1">
    <property type="nucleotide sequence ID" value="NZ_BHYM01000046.1"/>
</dbReference>
<proteinExistence type="predicted"/>
<accession>A0A402CDP4</accession>
<keyword evidence="3" id="KW-1185">Reference proteome</keyword>